<evidence type="ECO:0000313" key="2">
    <source>
        <dbReference type="Proteomes" id="UP000828390"/>
    </source>
</evidence>
<dbReference type="EMBL" id="JAIWYP010000003">
    <property type="protein sequence ID" value="KAH3855945.1"/>
    <property type="molecule type" value="Genomic_DNA"/>
</dbReference>
<name>A0A9D4R7C4_DREPO</name>
<accession>A0A9D4R7C4</accession>
<comment type="caution">
    <text evidence="1">The sequence shown here is derived from an EMBL/GenBank/DDBJ whole genome shotgun (WGS) entry which is preliminary data.</text>
</comment>
<organism evidence="1 2">
    <name type="scientific">Dreissena polymorpha</name>
    <name type="common">Zebra mussel</name>
    <name type="synonym">Mytilus polymorpha</name>
    <dbReference type="NCBI Taxonomy" id="45954"/>
    <lineage>
        <taxon>Eukaryota</taxon>
        <taxon>Metazoa</taxon>
        <taxon>Spiralia</taxon>
        <taxon>Lophotrochozoa</taxon>
        <taxon>Mollusca</taxon>
        <taxon>Bivalvia</taxon>
        <taxon>Autobranchia</taxon>
        <taxon>Heteroconchia</taxon>
        <taxon>Euheterodonta</taxon>
        <taxon>Imparidentia</taxon>
        <taxon>Neoheterodontei</taxon>
        <taxon>Myida</taxon>
        <taxon>Dreissenoidea</taxon>
        <taxon>Dreissenidae</taxon>
        <taxon>Dreissena</taxon>
    </lineage>
</organism>
<gene>
    <name evidence="1" type="ORF">DPMN_098520</name>
</gene>
<keyword evidence="2" id="KW-1185">Reference proteome</keyword>
<sequence>MKAIPRRSVNLLMGGMGKRLILTTTHGTLQQKNALTFTFLSVMIAVKELKIAKDPVLPLDAIEFN</sequence>
<protein>
    <submittedName>
        <fullName evidence="1">Uncharacterized protein</fullName>
    </submittedName>
</protein>
<dbReference type="Proteomes" id="UP000828390">
    <property type="component" value="Unassembled WGS sequence"/>
</dbReference>
<reference evidence="1" key="1">
    <citation type="journal article" date="2019" name="bioRxiv">
        <title>The Genome of the Zebra Mussel, Dreissena polymorpha: A Resource for Invasive Species Research.</title>
        <authorList>
            <person name="McCartney M.A."/>
            <person name="Auch B."/>
            <person name="Kono T."/>
            <person name="Mallez S."/>
            <person name="Zhang Y."/>
            <person name="Obille A."/>
            <person name="Becker A."/>
            <person name="Abrahante J.E."/>
            <person name="Garbe J."/>
            <person name="Badalamenti J.P."/>
            <person name="Herman A."/>
            <person name="Mangelson H."/>
            <person name="Liachko I."/>
            <person name="Sullivan S."/>
            <person name="Sone E.D."/>
            <person name="Koren S."/>
            <person name="Silverstein K.A.T."/>
            <person name="Beckman K.B."/>
            <person name="Gohl D.M."/>
        </authorList>
    </citation>
    <scope>NUCLEOTIDE SEQUENCE</scope>
    <source>
        <strain evidence="1">Duluth1</strain>
        <tissue evidence="1">Whole animal</tissue>
    </source>
</reference>
<dbReference type="AlphaFoldDB" id="A0A9D4R7C4"/>
<proteinExistence type="predicted"/>
<evidence type="ECO:0000313" key="1">
    <source>
        <dbReference type="EMBL" id="KAH3855945.1"/>
    </source>
</evidence>
<reference evidence="1" key="2">
    <citation type="submission" date="2020-11" db="EMBL/GenBank/DDBJ databases">
        <authorList>
            <person name="McCartney M.A."/>
            <person name="Auch B."/>
            <person name="Kono T."/>
            <person name="Mallez S."/>
            <person name="Becker A."/>
            <person name="Gohl D.M."/>
            <person name="Silverstein K.A.T."/>
            <person name="Koren S."/>
            <person name="Bechman K.B."/>
            <person name="Herman A."/>
            <person name="Abrahante J.E."/>
            <person name="Garbe J."/>
        </authorList>
    </citation>
    <scope>NUCLEOTIDE SEQUENCE</scope>
    <source>
        <strain evidence="1">Duluth1</strain>
        <tissue evidence="1">Whole animal</tissue>
    </source>
</reference>